<evidence type="ECO:0000313" key="7">
    <source>
        <dbReference type="Proteomes" id="UP000298714"/>
    </source>
</evidence>
<dbReference type="RefSeq" id="WP_222874269.1">
    <property type="nucleotide sequence ID" value="NZ_CP039704.1"/>
</dbReference>
<dbReference type="InterPro" id="IPR013766">
    <property type="entry name" value="Thioredoxin_domain"/>
</dbReference>
<dbReference type="PANTHER" id="PTHR42852:SF6">
    <property type="entry name" value="THIOL:DISULFIDE INTERCHANGE PROTEIN DSBE"/>
    <property type="match status" value="1"/>
</dbReference>
<dbReference type="Pfam" id="PF08534">
    <property type="entry name" value="Redoxin"/>
    <property type="match status" value="1"/>
</dbReference>
<evidence type="ECO:0000256" key="4">
    <source>
        <dbReference type="ARBA" id="ARBA00023284"/>
    </source>
</evidence>
<proteinExistence type="predicted"/>
<feature type="domain" description="Thioredoxin" evidence="5">
    <location>
        <begin position="1"/>
        <end position="142"/>
    </location>
</feature>
<evidence type="ECO:0000256" key="3">
    <source>
        <dbReference type="ARBA" id="ARBA00023157"/>
    </source>
</evidence>
<dbReference type="PANTHER" id="PTHR42852">
    <property type="entry name" value="THIOL:DISULFIDE INTERCHANGE PROTEIN DSBE"/>
    <property type="match status" value="1"/>
</dbReference>
<dbReference type="Proteomes" id="UP000298714">
    <property type="component" value="Chromosome"/>
</dbReference>
<dbReference type="PROSITE" id="PS00194">
    <property type="entry name" value="THIOREDOXIN_1"/>
    <property type="match status" value="1"/>
</dbReference>
<dbReference type="GO" id="GO:0030313">
    <property type="term" value="C:cell envelope"/>
    <property type="evidence" value="ECO:0007669"/>
    <property type="project" value="UniProtKB-SubCell"/>
</dbReference>
<gene>
    <name evidence="6" type="ORF">E6W36_07345</name>
</gene>
<dbReference type="PROSITE" id="PS51352">
    <property type="entry name" value="THIOREDOXIN_2"/>
    <property type="match status" value="1"/>
</dbReference>
<evidence type="ECO:0000256" key="2">
    <source>
        <dbReference type="ARBA" id="ARBA00022748"/>
    </source>
</evidence>
<comment type="subcellular location">
    <subcellularLocation>
        <location evidence="1">Cell envelope</location>
    </subcellularLocation>
</comment>
<dbReference type="AlphaFoldDB" id="A0A4D7C6G8"/>
<evidence type="ECO:0000259" key="5">
    <source>
        <dbReference type="PROSITE" id="PS51352"/>
    </source>
</evidence>
<dbReference type="InterPro" id="IPR013740">
    <property type="entry name" value="Redoxin"/>
</dbReference>
<keyword evidence="3" id="KW-1015">Disulfide bond</keyword>
<protein>
    <submittedName>
        <fullName evidence="6">Redoxin domain-containing protein</fullName>
    </submittedName>
</protein>
<dbReference type="KEGG" id="hgn:E6W36_07345"/>
<dbReference type="InterPro" id="IPR050553">
    <property type="entry name" value="Thioredoxin_ResA/DsbE_sf"/>
</dbReference>
<evidence type="ECO:0000313" key="6">
    <source>
        <dbReference type="EMBL" id="QCI79430.1"/>
    </source>
</evidence>
<keyword evidence="4" id="KW-0676">Redox-active center</keyword>
<keyword evidence="7" id="KW-1185">Reference proteome</keyword>
<sequence length="143" mass="15699">MIGKPVPEFTLTGYNGLHPGLATSDLKQGSVTLVNVFGTWCPPCMAELPTLAALAEQHGVTIHAIAYRDTPEALDRTFRSRPNPFRRIGMDQRGEAVFSLGVTGAPETFIVDGKGIIRYRHVGEIRPEQVDMILNRIAQARKS</sequence>
<organism evidence="6 7">
    <name type="scientific">Hankyongella ginsenosidimutans</name>
    <dbReference type="NCBI Taxonomy" id="1763828"/>
    <lineage>
        <taxon>Bacteria</taxon>
        <taxon>Pseudomonadati</taxon>
        <taxon>Pseudomonadota</taxon>
        <taxon>Alphaproteobacteria</taxon>
        <taxon>Sphingomonadales</taxon>
        <taxon>Sphingomonadaceae</taxon>
        <taxon>Hankyongella</taxon>
    </lineage>
</organism>
<keyword evidence="2" id="KW-0201">Cytochrome c-type biogenesis</keyword>
<dbReference type="InterPro" id="IPR017937">
    <property type="entry name" value="Thioredoxin_CS"/>
</dbReference>
<dbReference type="Gene3D" id="3.40.30.10">
    <property type="entry name" value="Glutaredoxin"/>
    <property type="match status" value="1"/>
</dbReference>
<evidence type="ECO:0000256" key="1">
    <source>
        <dbReference type="ARBA" id="ARBA00004196"/>
    </source>
</evidence>
<accession>A0A4D7C6G8</accession>
<dbReference type="InterPro" id="IPR036249">
    <property type="entry name" value="Thioredoxin-like_sf"/>
</dbReference>
<dbReference type="GO" id="GO:0017004">
    <property type="term" value="P:cytochrome complex assembly"/>
    <property type="evidence" value="ECO:0007669"/>
    <property type="project" value="UniProtKB-KW"/>
</dbReference>
<dbReference type="GO" id="GO:0015036">
    <property type="term" value="F:disulfide oxidoreductase activity"/>
    <property type="evidence" value="ECO:0007669"/>
    <property type="project" value="UniProtKB-ARBA"/>
</dbReference>
<name>A0A4D7C6G8_9SPHN</name>
<dbReference type="SUPFAM" id="SSF52833">
    <property type="entry name" value="Thioredoxin-like"/>
    <property type="match status" value="1"/>
</dbReference>
<dbReference type="EMBL" id="CP039704">
    <property type="protein sequence ID" value="QCI79430.1"/>
    <property type="molecule type" value="Genomic_DNA"/>
</dbReference>
<reference evidence="7" key="1">
    <citation type="submission" date="2019-04" db="EMBL/GenBank/DDBJ databases">
        <title>Complete genome sequence of Sphingomonas sp. W1-2-3.</title>
        <authorList>
            <person name="Im W.T."/>
        </authorList>
    </citation>
    <scope>NUCLEOTIDE SEQUENCE [LARGE SCALE GENOMIC DNA]</scope>
    <source>
        <strain evidence="7">W1-2-3</strain>
    </source>
</reference>